<sequence length="303" mass="35785">MLNNLNIKCKLCGCTEVELQDYKIRNITDDSCKMYKCKNCETHFMYPLPSQDLSEYYDGTFREEVHTADYYDYTELDKVFNNFLGEAKLRTERVKNDLSANDKILEIGSSVGYFTAAISAYVKDVYATEWDSKARAYIKDRLTKYNIHVAKNPEDFETKFDKIFMFHVLEHIEKPIDFLKNLKQLLNENGKIYIEVPNVDDVMLKTFRCRPFIEHYYKKAHLFNYNEKGLKYIFDNCKFSNYEISQIQRYNLSNNLYWLSDGRPSGRLSSVYKALITDDLNKEYIDSLIKNKQADTLFAVVEK</sequence>
<dbReference type="SUPFAM" id="SSF53335">
    <property type="entry name" value="S-adenosyl-L-methionine-dependent methyltransferases"/>
    <property type="match status" value="1"/>
</dbReference>
<dbReference type="PANTHER" id="PTHR43861:SF6">
    <property type="entry name" value="METHYLTRANSFERASE TYPE 11"/>
    <property type="match status" value="1"/>
</dbReference>
<evidence type="ECO:0000313" key="1">
    <source>
        <dbReference type="EMBL" id="KQC84321.1"/>
    </source>
</evidence>
<dbReference type="AlphaFoldDB" id="A0AAW3JPL3"/>
<comment type="caution">
    <text evidence="1">The sequence shown here is derived from an EMBL/GenBank/DDBJ whole genome shotgun (WGS) entry which is preliminary data.</text>
</comment>
<organism evidence="1 2">
    <name type="scientific">Butyribacter intestini</name>
    <dbReference type="NCBI Taxonomy" id="1703332"/>
    <lineage>
        <taxon>Bacteria</taxon>
        <taxon>Bacillati</taxon>
        <taxon>Bacillota</taxon>
        <taxon>Clostridia</taxon>
        <taxon>Lachnospirales</taxon>
        <taxon>Lachnospiraceae</taxon>
        <taxon>Butyribacter</taxon>
    </lineage>
</organism>
<evidence type="ECO:0000313" key="2">
    <source>
        <dbReference type="Proteomes" id="UP000050833"/>
    </source>
</evidence>
<dbReference type="Pfam" id="PF13489">
    <property type="entry name" value="Methyltransf_23"/>
    <property type="match status" value="1"/>
</dbReference>
<evidence type="ECO:0008006" key="3">
    <source>
        <dbReference type="Google" id="ProtNLM"/>
    </source>
</evidence>
<keyword evidence="2" id="KW-1185">Reference proteome</keyword>
<dbReference type="CDD" id="cd02440">
    <property type="entry name" value="AdoMet_MTases"/>
    <property type="match status" value="1"/>
</dbReference>
<dbReference type="InterPro" id="IPR029063">
    <property type="entry name" value="SAM-dependent_MTases_sf"/>
</dbReference>
<dbReference type="PANTHER" id="PTHR43861">
    <property type="entry name" value="TRANS-ACONITATE 2-METHYLTRANSFERASE-RELATED"/>
    <property type="match status" value="1"/>
</dbReference>
<gene>
    <name evidence="1" type="ORF">APZ18_13515</name>
</gene>
<dbReference type="RefSeq" id="WP_022015211.1">
    <property type="nucleotide sequence ID" value="NZ_DBGBRS010000208.1"/>
</dbReference>
<accession>A0AAW3JPL3</accession>
<protein>
    <recommendedName>
        <fullName evidence="3">Bifunctional 3-demethylubiquinone-9 3-methyltransferase/ 2-octaprenyl-6-hydroxy phenol methylase</fullName>
    </recommendedName>
</protein>
<name>A0AAW3JPL3_9FIRM</name>
<proteinExistence type="predicted"/>
<dbReference type="Proteomes" id="UP000050833">
    <property type="component" value="Unassembled WGS sequence"/>
</dbReference>
<dbReference type="EMBL" id="LLKB01000006">
    <property type="protein sequence ID" value="KQC84321.1"/>
    <property type="molecule type" value="Genomic_DNA"/>
</dbReference>
<dbReference type="Gene3D" id="3.40.50.150">
    <property type="entry name" value="Vaccinia Virus protein VP39"/>
    <property type="match status" value="1"/>
</dbReference>
<reference evidence="1 2" key="1">
    <citation type="submission" date="2015-10" db="EMBL/GenBank/DDBJ databases">
        <title>Butyribacter intestini gen. nov., sp. nov., a butyric acid-producing bacterium of the family Lachnospiraceae isolated from the human faeces.</title>
        <authorList>
            <person name="Zou Y."/>
            <person name="Xue W."/>
            <person name="Luo G."/>
            <person name="Lv M."/>
        </authorList>
    </citation>
    <scope>NUCLEOTIDE SEQUENCE [LARGE SCALE GENOMIC DNA]</scope>
    <source>
        <strain evidence="1 2">TF01-11</strain>
    </source>
</reference>